<dbReference type="PRINTS" id="PR00507">
    <property type="entry name" value="N12N6MTFRASE"/>
</dbReference>
<dbReference type="Gene3D" id="3.40.50.150">
    <property type="entry name" value="Vaccinia Virus protein VP39"/>
    <property type="match status" value="1"/>
</dbReference>
<comment type="caution">
    <text evidence="9">The sequence shown here is derived from an EMBL/GenBank/DDBJ whole genome shotgun (WGS) entry which is preliminary data.</text>
</comment>
<keyword evidence="9" id="KW-0255">Endonuclease</keyword>
<comment type="catalytic activity">
    <reaction evidence="6">
        <text>a 2'-deoxyadenosine in DNA + S-adenosyl-L-methionine = an N(6)-methyl-2'-deoxyadenosine in DNA + S-adenosyl-L-homocysteine + H(+)</text>
        <dbReference type="Rhea" id="RHEA:15197"/>
        <dbReference type="Rhea" id="RHEA-COMP:12418"/>
        <dbReference type="Rhea" id="RHEA-COMP:12419"/>
        <dbReference type="ChEBI" id="CHEBI:15378"/>
        <dbReference type="ChEBI" id="CHEBI:57856"/>
        <dbReference type="ChEBI" id="CHEBI:59789"/>
        <dbReference type="ChEBI" id="CHEBI:90615"/>
        <dbReference type="ChEBI" id="CHEBI:90616"/>
        <dbReference type="EC" id="2.1.1.72"/>
    </reaction>
</comment>
<dbReference type="InterPro" id="IPR029063">
    <property type="entry name" value="SAM-dependent_MTases_sf"/>
</dbReference>
<evidence type="ECO:0000256" key="6">
    <source>
        <dbReference type="ARBA" id="ARBA00047942"/>
    </source>
</evidence>
<dbReference type="GO" id="GO:0009007">
    <property type="term" value="F:site-specific DNA-methyltransferase (adenine-specific) activity"/>
    <property type="evidence" value="ECO:0007669"/>
    <property type="project" value="UniProtKB-EC"/>
</dbReference>
<dbReference type="InterPro" id="IPR011639">
    <property type="entry name" value="MethylTrfase_TaqI-like_dom"/>
</dbReference>
<name>A0A1E5SHQ0_9FLAO</name>
<organism evidence="9 10">
    <name type="scientific">Flavivirga aquatica</name>
    <dbReference type="NCBI Taxonomy" id="1849968"/>
    <lineage>
        <taxon>Bacteria</taxon>
        <taxon>Pseudomonadati</taxon>
        <taxon>Bacteroidota</taxon>
        <taxon>Flavobacteriia</taxon>
        <taxon>Flavobacteriales</taxon>
        <taxon>Flavobacteriaceae</taxon>
        <taxon>Flavivirga</taxon>
    </lineage>
</organism>
<dbReference type="PANTHER" id="PTHR33841">
    <property type="entry name" value="DNA METHYLTRANSFERASE YEEA-RELATED"/>
    <property type="match status" value="1"/>
</dbReference>
<dbReference type="Proteomes" id="UP000095713">
    <property type="component" value="Unassembled WGS sequence"/>
</dbReference>
<comment type="similarity">
    <text evidence="1">Belongs to the N(4)/N(6)-methyltransferase family.</text>
</comment>
<evidence type="ECO:0000313" key="10">
    <source>
        <dbReference type="Proteomes" id="UP000095713"/>
    </source>
</evidence>
<dbReference type="STRING" id="1849968.A8C32_05435"/>
<dbReference type="PANTHER" id="PTHR33841:SF5">
    <property type="entry name" value="DNA METHYLASE (MODIFICATION METHYLASE) (METHYLTRANSFERASE)-RELATED"/>
    <property type="match status" value="1"/>
</dbReference>
<accession>A0A1E5SHQ0</accession>
<reference evidence="9 10" key="1">
    <citation type="submission" date="2016-05" db="EMBL/GenBank/DDBJ databases">
        <title>Draft Genome Sequence of Algibacter sp. Strain SK-16 Isolated from the Surface Water of Aburatsubo Inlet.</title>
        <authorList>
            <person name="Wong S.-K."/>
            <person name="Yoshizawa S."/>
            <person name="Nakajima Y."/>
            <person name="Ogura Y."/>
            <person name="Tetsuya H."/>
            <person name="Hamasaki K."/>
        </authorList>
    </citation>
    <scope>NUCLEOTIDE SEQUENCE [LARGE SCALE GENOMIC DNA]</scope>
    <source>
        <strain evidence="9 10">SK-16</strain>
    </source>
</reference>
<dbReference type="SUPFAM" id="SSF53335">
    <property type="entry name" value="S-adenosyl-L-methionine-dependent methyltransferases"/>
    <property type="match status" value="1"/>
</dbReference>
<dbReference type="GO" id="GO:0006304">
    <property type="term" value="P:DNA modification"/>
    <property type="evidence" value="ECO:0007669"/>
    <property type="project" value="InterPro"/>
</dbReference>
<feature type="domain" description="Type II methyltransferase M.TaqI-like" evidence="7">
    <location>
        <begin position="51"/>
        <end position="191"/>
    </location>
</feature>
<evidence type="ECO:0000259" key="8">
    <source>
        <dbReference type="Pfam" id="PF22837"/>
    </source>
</evidence>
<dbReference type="OrthoDB" id="32195at2"/>
<dbReference type="InterPro" id="IPR002052">
    <property type="entry name" value="DNA_methylase_N6_adenine_CS"/>
</dbReference>
<keyword evidence="9" id="KW-0540">Nuclease</keyword>
<dbReference type="InterPro" id="IPR050953">
    <property type="entry name" value="N4_N6_ade-DNA_methylase"/>
</dbReference>
<dbReference type="RefSeq" id="WP_069831328.1">
    <property type="nucleotide sequence ID" value="NZ_MDJD01000054.1"/>
</dbReference>
<dbReference type="AlphaFoldDB" id="A0A1E5SHQ0"/>
<dbReference type="EMBL" id="MDJD01000054">
    <property type="protein sequence ID" value="OEJ98642.1"/>
    <property type="molecule type" value="Genomic_DNA"/>
</dbReference>
<feature type="domain" description="Type II methyltransferase M.Eco57I C-terminal" evidence="8">
    <location>
        <begin position="244"/>
        <end position="496"/>
    </location>
</feature>
<dbReference type="InterPro" id="IPR054520">
    <property type="entry name" value="M_Eco57I_C"/>
</dbReference>
<dbReference type="GO" id="GO:0003676">
    <property type="term" value="F:nucleic acid binding"/>
    <property type="evidence" value="ECO:0007669"/>
    <property type="project" value="InterPro"/>
</dbReference>
<dbReference type="GO" id="GO:0032259">
    <property type="term" value="P:methylation"/>
    <property type="evidence" value="ECO:0007669"/>
    <property type="project" value="UniProtKB-KW"/>
</dbReference>
<evidence type="ECO:0000256" key="1">
    <source>
        <dbReference type="ARBA" id="ARBA00006594"/>
    </source>
</evidence>
<dbReference type="PROSITE" id="PS00092">
    <property type="entry name" value="N6_MTASE"/>
    <property type="match status" value="1"/>
</dbReference>
<dbReference type="Pfam" id="PF07669">
    <property type="entry name" value="Eco57I"/>
    <property type="match status" value="1"/>
</dbReference>
<dbReference type="Pfam" id="PF22837">
    <property type="entry name" value="M_Eco57I_C"/>
    <property type="match status" value="1"/>
</dbReference>
<gene>
    <name evidence="9" type="ORF">A8C32_05435</name>
</gene>
<dbReference type="CDD" id="cd02440">
    <property type="entry name" value="AdoMet_MTases"/>
    <property type="match status" value="1"/>
</dbReference>
<proteinExistence type="inferred from homology"/>
<dbReference type="EC" id="2.1.1.72" evidence="2"/>
<keyword evidence="3" id="KW-0489">Methyltransferase</keyword>
<dbReference type="GO" id="GO:0004519">
    <property type="term" value="F:endonuclease activity"/>
    <property type="evidence" value="ECO:0007669"/>
    <property type="project" value="UniProtKB-KW"/>
</dbReference>
<evidence type="ECO:0000259" key="7">
    <source>
        <dbReference type="Pfam" id="PF07669"/>
    </source>
</evidence>
<evidence type="ECO:0000313" key="9">
    <source>
        <dbReference type="EMBL" id="OEJ98642.1"/>
    </source>
</evidence>
<keyword evidence="9" id="KW-0378">Hydrolase</keyword>
<protein>
    <recommendedName>
        <fullName evidence="2">site-specific DNA-methyltransferase (adenine-specific)</fullName>
        <ecNumber evidence="2">2.1.1.72</ecNumber>
    </recommendedName>
</protein>
<evidence type="ECO:0000256" key="2">
    <source>
        <dbReference type="ARBA" id="ARBA00011900"/>
    </source>
</evidence>
<keyword evidence="5" id="KW-0949">S-adenosyl-L-methionine</keyword>
<evidence type="ECO:0000256" key="4">
    <source>
        <dbReference type="ARBA" id="ARBA00022679"/>
    </source>
</evidence>
<evidence type="ECO:0000256" key="5">
    <source>
        <dbReference type="ARBA" id="ARBA00022691"/>
    </source>
</evidence>
<sequence>MTNQKQTGSYYTPQYLASFISKRVLSHFESRARMSILEPSVGDGAFISELAKEENININLTALDINKVELKIASEKWSKKTASFVKTDFLKYSTSKKYSVVIGNPPYVKKNILTSKQIELSKAIHSNENLTEASVKNIWATFLVKANTLLAKNGVLAFVLPSELLQVKFAEEVREYLKNEFERIEIFTFNDLMFECKGQDTIVLFAYKKAELKGEFFTNISSKKSLEQNDFVLKNNNLLVKSNVKWTHHFLTSDELTFIDNLKKELKTVNDYSDSKPGIVTGANKYFIINKETENNYNLSKYTKPIIQKGLFVNGSVVFSDEDIQKLEKNNRPTKLLQLNDADKISKKLREYLDLGVLEKLPERHKCGIRKNWYVIPNISKKPDAFFFKRSHLYPKLLKNDSNAFVTDSAYKVGMRNGYDLNSFIYSFYNTLTLLLSELDGRYYGGGVLELIPSEFKKLPIPYNKISTSQFDNFTTNFENKSNIEEILIQNDYNILNSTLGINNEDLLKLTKIRNKLKKKRLRE</sequence>
<evidence type="ECO:0000256" key="3">
    <source>
        <dbReference type="ARBA" id="ARBA00022603"/>
    </source>
</evidence>
<keyword evidence="10" id="KW-1185">Reference proteome</keyword>
<keyword evidence="4" id="KW-0808">Transferase</keyword>